<name>A0ABV7DG03_9HYPH</name>
<dbReference type="SUPFAM" id="SSF48179">
    <property type="entry name" value="6-phosphogluconate dehydrogenase C-terminal domain-like"/>
    <property type="match status" value="1"/>
</dbReference>
<comment type="caution">
    <text evidence="5">The sequence shown here is derived from an EMBL/GenBank/DDBJ whole genome shotgun (WGS) entry which is preliminary data.</text>
</comment>
<keyword evidence="6" id="KW-1185">Reference proteome</keyword>
<dbReference type="InterPro" id="IPR029154">
    <property type="entry name" value="HIBADH-like_NADP-bd"/>
</dbReference>
<dbReference type="InterPro" id="IPR015815">
    <property type="entry name" value="HIBADH-related"/>
</dbReference>
<keyword evidence="1 5" id="KW-0560">Oxidoreductase</keyword>
<accession>A0ABV7DG03</accession>
<dbReference type="Gene3D" id="3.40.50.720">
    <property type="entry name" value="NAD(P)-binding Rossmann-like Domain"/>
    <property type="match status" value="1"/>
</dbReference>
<keyword evidence="2" id="KW-0520">NAD</keyword>
<dbReference type="PANTHER" id="PTHR43060:SF15">
    <property type="entry name" value="3-HYDROXYISOBUTYRATE DEHYDROGENASE-LIKE 1, MITOCHONDRIAL-RELATED"/>
    <property type="match status" value="1"/>
</dbReference>
<dbReference type="InterPro" id="IPR013328">
    <property type="entry name" value="6PGD_dom2"/>
</dbReference>
<evidence type="ECO:0000313" key="6">
    <source>
        <dbReference type="Proteomes" id="UP001595377"/>
    </source>
</evidence>
<dbReference type="Proteomes" id="UP001595377">
    <property type="component" value="Unassembled WGS sequence"/>
</dbReference>
<dbReference type="PIRSF" id="PIRSF000103">
    <property type="entry name" value="HIBADH"/>
    <property type="match status" value="1"/>
</dbReference>
<evidence type="ECO:0000259" key="4">
    <source>
        <dbReference type="Pfam" id="PF14833"/>
    </source>
</evidence>
<evidence type="ECO:0000256" key="1">
    <source>
        <dbReference type="ARBA" id="ARBA00023002"/>
    </source>
</evidence>
<dbReference type="InterPro" id="IPR036291">
    <property type="entry name" value="NAD(P)-bd_dom_sf"/>
</dbReference>
<dbReference type="InterPro" id="IPR006115">
    <property type="entry name" value="6PGDH_NADP-bd"/>
</dbReference>
<dbReference type="Pfam" id="PF14833">
    <property type="entry name" value="NAD_binding_11"/>
    <property type="match status" value="1"/>
</dbReference>
<protein>
    <submittedName>
        <fullName evidence="5">NAD(P)-dependent oxidoreductase</fullName>
        <ecNumber evidence="5">1.1.-.-</ecNumber>
    </submittedName>
</protein>
<dbReference type="EC" id="1.1.-.-" evidence="5"/>
<dbReference type="PANTHER" id="PTHR43060">
    <property type="entry name" value="3-HYDROXYISOBUTYRATE DEHYDROGENASE-LIKE 1, MITOCHONDRIAL-RELATED"/>
    <property type="match status" value="1"/>
</dbReference>
<organism evidence="5 6">
    <name type="scientific">Shinella pollutisoli</name>
    <dbReference type="NCBI Taxonomy" id="2250594"/>
    <lineage>
        <taxon>Bacteria</taxon>
        <taxon>Pseudomonadati</taxon>
        <taxon>Pseudomonadota</taxon>
        <taxon>Alphaproteobacteria</taxon>
        <taxon>Hyphomicrobiales</taxon>
        <taxon>Rhizobiaceae</taxon>
        <taxon>Shinella</taxon>
    </lineage>
</organism>
<sequence length="294" mass="30358">MTKIAFLGTGLMGEPMARNLLKAGFGLTVWNRTQDKALPLGAAGARIAPAPQDAVRGAGIVVTMLSDGEAVSDLLFGRGCAAAMAAGTLVIDMSSIRPREARDHAGRLAAAGIGHLDAPVSGGTRGAEAADLAIMVGGDPADFARAEPVLRAMGRPVLVGPAGAGQLSKLANQAIVAITIGAVAEATLLVRRAGADPRLFRQALEGGFADSIILRQHGERMETGDFAPGGRASIQLKDLDNILDEARALGIALPLVSALRDRFHRLVHDMGHGELDHAALFLELLDRNGLPAGT</sequence>
<feature type="domain" description="6-phosphogluconate dehydrogenase NADP-binding" evidence="3">
    <location>
        <begin position="3"/>
        <end position="158"/>
    </location>
</feature>
<dbReference type="RefSeq" id="WP_257311196.1">
    <property type="nucleotide sequence ID" value="NZ_JANFDG010000001.1"/>
</dbReference>
<dbReference type="SUPFAM" id="SSF51735">
    <property type="entry name" value="NAD(P)-binding Rossmann-fold domains"/>
    <property type="match status" value="1"/>
</dbReference>
<evidence type="ECO:0000313" key="5">
    <source>
        <dbReference type="EMBL" id="MFC3073222.1"/>
    </source>
</evidence>
<dbReference type="Gene3D" id="1.10.1040.10">
    <property type="entry name" value="N-(1-d-carboxylethyl)-l-norvaline Dehydrogenase, domain 2"/>
    <property type="match status" value="1"/>
</dbReference>
<evidence type="ECO:0000259" key="3">
    <source>
        <dbReference type="Pfam" id="PF03446"/>
    </source>
</evidence>
<reference evidence="6" key="1">
    <citation type="journal article" date="2019" name="Int. J. Syst. Evol. Microbiol.">
        <title>The Global Catalogue of Microorganisms (GCM) 10K type strain sequencing project: providing services to taxonomists for standard genome sequencing and annotation.</title>
        <authorList>
            <consortium name="The Broad Institute Genomics Platform"/>
            <consortium name="The Broad Institute Genome Sequencing Center for Infectious Disease"/>
            <person name="Wu L."/>
            <person name="Ma J."/>
        </authorList>
    </citation>
    <scope>NUCLEOTIDE SEQUENCE [LARGE SCALE GENOMIC DNA]</scope>
    <source>
        <strain evidence="6">KCTC 52677</strain>
    </source>
</reference>
<dbReference type="EMBL" id="JBHRSP010000015">
    <property type="protein sequence ID" value="MFC3073222.1"/>
    <property type="molecule type" value="Genomic_DNA"/>
</dbReference>
<dbReference type="Pfam" id="PF03446">
    <property type="entry name" value="NAD_binding_2"/>
    <property type="match status" value="1"/>
</dbReference>
<feature type="domain" description="3-hydroxyisobutyrate dehydrogenase-like NAD-binding" evidence="4">
    <location>
        <begin position="163"/>
        <end position="280"/>
    </location>
</feature>
<proteinExistence type="predicted"/>
<dbReference type="InterPro" id="IPR008927">
    <property type="entry name" value="6-PGluconate_DH-like_C_sf"/>
</dbReference>
<evidence type="ECO:0000256" key="2">
    <source>
        <dbReference type="ARBA" id="ARBA00023027"/>
    </source>
</evidence>
<gene>
    <name evidence="5" type="ORF">ACFOHH_08930</name>
</gene>
<dbReference type="GO" id="GO:0016491">
    <property type="term" value="F:oxidoreductase activity"/>
    <property type="evidence" value="ECO:0007669"/>
    <property type="project" value="UniProtKB-KW"/>
</dbReference>